<evidence type="ECO:0000313" key="2">
    <source>
        <dbReference type="Proteomes" id="UP001155483"/>
    </source>
</evidence>
<dbReference type="RefSeq" id="WP_279297846.1">
    <property type="nucleotide sequence ID" value="NZ_JAOTIF010000012.1"/>
</dbReference>
<proteinExistence type="predicted"/>
<evidence type="ECO:0000313" key="1">
    <source>
        <dbReference type="EMBL" id="MCU7550406.1"/>
    </source>
</evidence>
<keyword evidence="2" id="KW-1185">Reference proteome</keyword>
<dbReference type="Proteomes" id="UP001155483">
    <property type="component" value="Unassembled WGS sequence"/>
</dbReference>
<reference evidence="1" key="2">
    <citation type="submission" date="2023-04" db="EMBL/GenBank/DDBJ databases">
        <title>Paracnuella aquatica gen. nov., sp. nov., a member of the family Chitinophagaceae isolated from a hot spring.</title>
        <authorList>
            <person name="Wang C."/>
        </authorList>
    </citation>
    <scope>NUCLEOTIDE SEQUENCE</scope>
    <source>
        <strain evidence="1">LB-8</strain>
    </source>
</reference>
<comment type="caution">
    <text evidence="1">The sequence shown here is derived from an EMBL/GenBank/DDBJ whole genome shotgun (WGS) entry which is preliminary data.</text>
</comment>
<dbReference type="EMBL" id="JAOTIF010000012">
    <property type="protein sequence ID" value="MCU7550406.1"/>
    <property type="molecule type" value="Genomic_DNA"/>
</dbReference>
<reference evidence="1" key="1">
    <citation type="submission" date="2022-09" db="EMBL/GenBank/DDBJ databases">
        <authorList>
            <person name="Yuan C."/>
            <person name="Ke Z."/>
        </authorList>
    </citation>
    <scope>NUCLEOTIDE SEQUENCE</scope>
    <source>
        <strain evidence="1">LB-8</strain>
    </source>
</reference>
<sequence>MKTIVIEISETNPVIKFRLKNSKSLIAISIPEDVEIEDRIAEINPDTGFPPRKVIEQTIIQILKENNGSVKIRDVDSGWNIYDEIAARLGVSVQARKRLTRSGAEPAWRPEVGFARKNLEQRNILLPTEVSGRGVWTLG</sequence>
<name>A0A9X2XWA1_9BACT</name>
<dbReference type="AlphaFoldDB" id="A0A9X2XWA1"/>
<organism evidence="1 2">
    <name type="scientific">Paraflavisolibacter caeni</name>
    <dbReference type="NCBI Taxonomy" id="2982496"/>
    <lineage>
        <taxon>Bacteria</taxon>
        <taxon>Pseudomonadati</taxon>
        <taxon>Bacteroidota</taxon>
        <taxon>Chitinophagia</taxon>
        <taxon>Chitinophagales</taxon>
        <taxon>Chitinophagaceae</taxon>
        <taxon>Paraflavisolibacter</taxon>
    </lineage>
</organism>
<gene>
    <name evidence="1" type="ORF">OCK74_14895</name>
</gene>
<protein>
    <submittedName>
        <fullName evidence="1">Uncharacterized protein</fullName>
    </submittedName>
</protein>
<accession>A0A9X2XWA1</accession>